<reference evidence="8" key="1">
    <citation type="submission" date="2020-11" db="EMBL/GenBank/DDBJ databases">
        <authorList>
            <consortium name="DOE Joint Genome Institute"/>
            <person name="Ahrendt S."/>
            <person name="Riley R."/>
            <person name="Andreopoulos W."/>
            <person name="Labutti K."/>
            <person name="Pangilinan J."/>
            <person name="Ruiz-Duenas F.J."/>
            <person name="Barrasa J.M."/>
            <person name="Sanchez-Garcia M."/>
            <person name="Camarero S."/>
            <person name="Miyauchi S."/>
            <person name="Serrano A."/>
            <person name="Linde D."/>
            <person name="Babiker R."/>
            <person name="Drula E."/>
            <person name="Ayuso-Fernandez I."/>
            <person name="Pacheco R."/>
            <person name="Padilla G."/>
            <person name="Ferreira P."/>
            <person name="Barriuso J."/>
            <person name="Kellner H."/>
            <person name="Castanera R."/>
            <person name="Alfaro M."/>
            <person name="Ramirez L."/>
            <person name="Pisabarro A.G."/>
            <person name="Kuo A."/>
            <person name="Tritt A."/>
            <person name="Lipzen A."/>
            <person name="He G."/>
            <person name="Yan M."/>
            <person name="Ng V."/>
            <person name="Cullen D."/>
            <person name="Martin F."/>
            <person name="Rosso M.-N."/>
            <person name="Henrissat B."/>
            <person name="Hibbett D."/>
            <person name="Martinez A.T."/>
            <person name="Grigoriev I.V."/>
        </authorList>
    </citation>
    <scope>NUCLEOTIDE SEQUENCE</scope>
    <source>
        <strain evidence="8">CBS 506.95</strain>
    </source>
</reference>
<feature type="transmembrane region" description="Helical" evidence="6">
    <location>
        <begin position="154"/>
        <end position="171"/>
    </location>
</feature>
<feature type="region of interest" description="Disordered" evidence="5">
    <location>
        <begin position="200"/>
        <end position="221"/>
    </location>
</feature>
<dbReference type="EMBL" id="MU157878">
    <property type="protein sequence ID" value="KAF9525859.1"/>
    <property type="molecule type" value="Genomic_DNA"/>
</dbReference>
<dbReference type="PANTHER" id="PTHR28304:SF2">
    <property type="entry name" value="PEROXISOMAL MEMBRANE PROTEIN PEX29"/>
    <property type="match status" value="1"/>
</dbReference>
<dbReference type="OrthoDB" id="74314at2759"/>
<feature type="compositionally biased region" description="Polar residues" evidence="5">
    <location>
        <begin position="204"/>
        <end position="221"/>
    </location>
</feature>
<feature type="compositionally biased region" description="Pro residues" evidence="5">
    <location>
        <begin position="432"/>
        <end position="449"/>
    </location>
</feature>
<evidence type="ECO:0000256" key="3">
    <source>
        <dbReference type="ARBA" id="ARBA00022989"/>
    </source>
</evidence>
<proteinExistence type="predicted"/>
<comment type="caution">
    <text evidence="8">The sequence shown here is derived from an EMBL/GenBank/DDBJ whole genome shotgun (WGS) entry which is preliminary data.</text>
</comment>
<evidence type="ECO:0000256" key="4">
    <source>
        <dbReference type="ARBA" id="ARBA00023136"/>
    </source>
</evidence>
<gene>
    <name evidence="8" type="ORF">CPB83DRAFT_858754</name>
</gene>
<dbReference type="InterPro" id="IPR010482">
    <property type="entry name" value="TECPR1-like_DysF"/>
</dbReference>
<feature type="region of interest" description="Disordered" evidence="5">
    <location>
        <begin position="261"/>
        <end position="285"/>
    </location>
</feature>
<evidence type="ECO:0000259" key="7">
    <source>
        <dbReference type="Pfam" id="PF06398"/>
    </source>
</evidence>
<evidence type="ECO:0000256" key="2">
    <source>
        <dbReference type="ARBA" id="ARBA00022692"/>
    </source>
</evidence>
<feature type="domain" description="TECPR1-like DysF" evidence="7">
    <location>
        <begin position="118"/>
        <end position="344"/>
    </location>
</feature>
<evidence type="ECO:0000256" key="5">
    <source>
        <dbReference type="SAM" id="MobiDB-lite"/>
    </source>
</evidence>
<accession>A0A9P6JMN9</accession>
<dbReference type="GO" id="GO:0005778">
    <property type="term" value="C:peroxisomal membrane"/>
    <property type="evidence" value="ECO:0007669"/>
    <property type="project" value="UniProtKB-ARBA"/>
</dbReference>
<feature type="transmembrane region" description="Helical" evidence="6">
    <location>
        <begin position="292"/>
        <end position="312"/>
    </location>
</feature>
<protein>
    <recommendedName>
        <fullName evidence="7">TECPR1-like DysF domain-containing protein</fullName>
    </recommendedName>
</protein>
<feature type="region of interest" description="Disordered" evidence="5">
    <location>
        <begin position="89"/>
        <end position="111"/>
    </location>
</feature>
<feature type="compositionally biased region" description="Polar residues" evidence="5">
    <location>
        <begin position="450"/>
        <end position="467"/>
    </location>
</feature>
<keyword evidence="9" id="KW-1185">Reference proteome</keyword>
<feature type="region of interest" description="Disordered" evidence="5">
    <location>
        <begin position="428"/>
        <end position="467"/>
    </location>
</feature>
<dbReference type="PANTHER" id="PTHR28304">
    <property type="entry name" value="PEROXISOMAL MEMBRANE PROTEIN PEX29"/>
    <property type="match status" value="1"/>
</dbReference>
<dbReference type="GO" id="GO:0007031">
    <property type="term" value="P:peroxisome organization"/>
    <property type="evidence" value="ECO:0007669"/>
    <property type="project" value="TreeGrafter"/>
</dbReference>
<feature type="region of interest" description="Disordered" evidence="5">
    <location>
        <begin position="12"/>
        <end position="57"/>
    </location>
</feature>
<keyword evidence="4 6" id="KW-0472">Membrane</keyword>
<feature type="compositionally biased region" description="Low complexity" evidence="5">
    <location>
        <begin position="269"/>
        <end position="279"/>
    </location>
</feature>
<feature type="compositionally biased region" description="Polar residues" evidence="5">
    <location>
        <begin position="90"/>
        <end position="100"/>
    </location>
</feature>
<keyword evidence="3 6" id="KW-1133">Transmembrane helix</keyword>
<dbReference type="InterPro" id="IPR052816">
    <property type="entry name" value="Peroxisomal_Membrane_PEX28-32"/>
</dbReference>
<dbReference type="Pfam" id="PF06398">
    <property type="entry name" value="Pex24p"/>
    <property type="match status" value="1"/>
</dbReference>
<dbReference type="Proteomes" id="UP000807306">
    <property type="component" value="Unassembled WGS sequence"/>
</dbReference>
<dbReference type="AlphaFoldDB" id="A0A9P6JMN9"/>
<sequence>MATFEYIEIPAGATRLRAVPKDERSQPHQEMRPAPKISTSLPNPSPPSSPNSLKRRASLLSSGVNSVTSPTLGVFPQLLLSAALPPMTPTAPSGGSTSMNPRRKLEPDKPLLLSSKDPLSLPIMTNNFKRFIMVVGPVFWLQDRVEEIVMWKRGWLWTSIWMAAYSLLCFYPRLLFLLPHLVLIGVILSTYPYPSTPTSDPLYASSSSENAEPTDSLPQEGSASWQANIQGIQNLMGTYADLHAAVEPHLYHFHLTPTHISPTTRKRSNSLSSSAASSNPTTTQRSPYTRHILALLVLSFFPLLFVLHLPIFPVRAVCLFGGLAPFFLTHPYVQAVAPVLWPVILDYLPIVVKRAAIAKDTAVIFMSRYLHFDLNSSPRPFVLLEDSNTEKPPSKPLPMILQWIIDDDRLSDACWNSEMREVELWENERFGGPPPVPASPDPSGAPPPLNTTGGSTSSGALQKGWSKQNLRVGERTAWTRGRDGWSGIAGGGGGISGVEGSGEVSSNLTFSLAAGWLFVESEDWRKDLQCAWSGCEGDADGWVYTNDTWLGARPGPYTSGGGSLTRRRRWTRRVWYDSNRAKQDS</sequence>
<evidence type="ECO:0000256" key="1">
    <source>
        <dbReference type="ARBA" id="ARBA00004141"/>
    </source>
</evidence>
<evidence type="ECO:0000313" key="9">
    <source>
        <dbReference type="Proteomes" id="UP000807306"/>
    </source>
</evidence>
<name>A0A9P6JMN9_9AGAR</name>
<evidence type="ECO:0000313" key="8">
    <source>
        <dbReference type="EMBL" id="KAF9525859.1"/>
    </source>
</evidence>
<evidence type="ECO:0000256" key="6">
    <source>
        <dbReference type="SAM" id="Phobius"/>
    </source>
</evidence>
<keyword evidence="2 6" id="KW-0812">Transmembrane</keyword>
<comment type="subcellular location">
    <subcellularLocation>
        <location evidence="1">Membrane</location>
        <topology evidence="1">Multi-pass membrane protein</topology>
    </subcellularLocation>
</comment>
<organism evidence="8 9">
    <name type="scientific">Crepidotus variabilis</name>
    <dbReference type="NCBI Taxonomy" id="179855"/>
    <lineage>
        <taxon>Eukaryota</taxon>
        <taxon>Fungi</taxon>
        <taxon>Dikarya</taxon>
        <taxon>Basidiomycota</taxon>
        <taxon>Agaricomycotina</taxon>
        <taxon>Agaricomycetes</taxon>
        <taxon>Agaricomycetidae</taxon>
        <taxon>Agaricales</taxon>
        <taxon>Agaricineae</taxon>
        <taxon>Crepidotaceae</taxon>
        <taxon>Crepidotus</taxon>
    </lineage>
</organism>
<feature type="compositionally biased region" description="Basic and acidic residues" evidence="5">
    <location>
        <begin position="19"/>
        <end position="33"/>
    </location>
</feature>